<proteinExistence type="predicted"/>
<dbReference type="EMBL" id="PVWO01000149">
    <property type="protein sequence ID" value="PSB56036.1"/>
    <property type="molecule type" value="Genomic_DNA"/>
</dbReference>
<keyword evidence="5" id="KW-1185">Reference proteome</keyword>
<accession>A0A2T1GEY7</accession>
<dbReference type="PANTHER" id="PTHR44591:SF23">
    <property type="entry name" value="CHEY SUBFAMILY"/>
    <property type="match status" value="1"/>
</dbReference>
<evidence type="ECO:0000259" key="3">
    <source>
        <dbReference type="PROSITE" id="PS50110"/>
    </source>
</evidence>
<gene>
    <name evidence="4" type="ORF">C7B77_13185</name>
</gene>
<dbReference type="OrthoDB" id="468357at2"/>
<dbReference type="RefSeq" id="WP_106305297.1">
    <property type="nucleotide sequence ID" value="NZ_PVWO01000149.1"/>
</dbReference>
<dbReference type="SUPFAM" id="SSF52172">
    <property type="entry name" value="CheY-like"/>
    <property type="match status" value="1"/>
</dbReference>
<dbReference type="PANTHER" id="PTHR44591">
    <property type="entry name" value="STRESS RESPONSE REGULATOR PROTEIN 1"/>
    <property type="match status" value="1"/>
</dbReference>
<protein>
    <submittedName>
        <fullName evidence="4">Response regulator</fullName>
    </submittedName>
</protein>
<dbReference type="Pfam" id="PF00072">
    <property type="entry name" value="Response_reg"/>
    <property type="match status" value="1"/>
</dbReference>
<feature type="modified residue" description="4-aspartylphosphate" evidence="2">
    <location>
        <position position="51"/>
    </location>
</feature>
<evidence type="ECO:0000313" key="5">
    <source>
        <dbReference type="Proteomes" id="UP000238937"/>
    </source>
</evidence>
<dbReference type="InterPro" id="IPR050595">
    <property type="entry name" value="Bact_response_regulator"/>
</dbReference>
<comment type="caution">
    <text evidence="4">The sequence shown here is derived from an EMBL/GenBank/DDBJ whole genome shotgun (WGS) entry which is preliminary data.</text>
</comment>
<dbReference type="PROSITE" id="PS50110">
    <property type="entry name" value="RESPONSE_REGULATORY"/>
    <property type="match status" value="1"/>
</dbReference>
<dbReference type="GO" id="GO:0000160">
    <property type="term" value="P:phosphorelay signal transduction system"/>
    <property type="evidence" value="ECO:0007669"/>
    <property type="project" value="InterPro"/>
</dbReference>
<dbReference type="InterPro" id="IPR011006">
    <property type="entry name" value="CheY-like_superfamily"/>
</dbReference>
<dbReference type="Gene3D" id="3.40.50.2300">
    <property type="match status" value="1"/>
</dbReference>
<organism evidence="4 5">
    <name type="scientific">Chamaesiphon polymorphus CCALA 037</name>
    <dbReference type="NCBI Taxonomy" id="2107692"/>
    <lineage>
        <taxon>Bacteria</taxon>
        <taxon>Bacillati</taxon>
        <taxon>Cyanobacteriota</taxon>
        <taxon>Cyanophyceae</taxon>
        <taxon>Gomontiellales</taxon>
        <taxon>Chamaesiphonaceae</taxon>
        <taxon>Chamaesiphon</taxon>
    </lineage>
</organism>
<dbReference type="InterPro" id="IPR001789">
    <property type="entry name" value="Sig_transdc_resp-reg_receiver"/>
</dbReference>
<dbReference type="CDD" id="cd00156">
    <property type="entry name" value="REC"/>
    <property type="match status" value="1"/>
</dbReference>
<evidence type="ECO:0000256" key="1">
    <source>
        <dbReference type="ARBA" id="ARBA00022553"/>
    </source>
</evidence>
<sequence length="125" mass="13821">MKFLIIDDSSVDTLALTSILETLGHSVDRCDGTSNAMNTIETGTYDAVFLDVVMPEQDGYKFLRAMRLNPKTADRYVVFCSSKKTPLEMNYGIQRAGANDYLPKPVSRETVEPILAKIPAKVSAK</sequence>
<dbReference type="SMART" id="SM00448">
    <property type="entry name" value="REC"/>
    <property type="match status" value="1"/>
</dbReference>
<feature type="domain" description="Response regulatory" evidence="3">
    <location>
        <begin position="2"/>
        <end position="119"/>
    </location>
</feature>
<dbReference type="AlphaFoldDB" id="A0A2T1GEY7"/>
<reference evidence="4 5" key="1">
    <citation type="submission" date="2018-03" db="EMBL/GenBank/DDBJ databases">
        <title>The ancient ancestry and fast evolution of plastids.</title>
        <authorList>
            <person name="Moore K.R."/>
            <person name="Magnabosco C."/>
            <person name="Momper L."/>
            <person name="Gold D.A."/>
            <person name="Bosak T."/>
            <person name="Fournier G.P."/>
        </authorList>
    </citation>
    <scope>NUCLEOTIDE SEQUENCE [LARGE SCALE GENOMIC DNA]</scope>
    <source>
        <strain evidence="4 5">CCALA 037</strain>
    </source>
</reference>
<evidence type="ECO:0000313" key="4">
    <source>
        <dbReference type="EMBL" id="PSB56036.1"/>
    </source>
</evidence>
<evidence type="ECO:0000256" key="2">
    <source>
        <dbReference type="PROSITE-ProRule" id="PRU00169"/>
    </source>
</evidence>
<dbReference type="Proteomes" id="UP000238937">
    <property type="component" value="Unassembled WGS sequence"/>
</dbReference>
<name>A0A2T1GEY7_9CYAN</name>
<keyword evidence="1 2" id="KW-0597">Phosphoprotein</keyword>